<feature type="region of interest" description="Disordered" evidence="1">
    <location>
        <begin position="506"/>
        <end position="530"/>
    </location>
</feature>
<accession>A0A9P1D0N5</accession>
<dbReference type="Proteomes" id="UP001152797">
    <property type="component" value="Unassembled WGS sequence"/>
</dbReference>
<evidence type="ECO:0000313" key="3">
    <source>
        <dbReference type="EMBL" id="CAI4002137.1"/>
    </source>
</evidence>
<gene>
    <name evidence="3" type="ORF">C1SCF055_LOCUS28109</name>
</gene>
<protein>
    <recommendedName>
        <fullName evidence="2">Integrase catalytic domain-containing protein</fullName>
    </recommendedName>
</protein>
<organism evidence="3">
    <name type="scientific">Cladocopium goreaui</name>
    <dbReference type="NCBI Taxonomy" id="2562237"/>
    <lineage>
        <taxon>Eukaryota</taxon>
        <taxon>Sar</taxon>
        <taxon>Alveolata</taxon>
        <taxon>Dinophyceae</taxon>
        <taxon>Suessiales</taxon>
        <taxon>Symbiodiniaceae</taxon>
        <taxon>Cladocopium</taxon>
    </lineage>
</organism>
<dbReference type="EMBL" id="CAMXCT030003048">
    <property type="protein sequence ID" value="CAL4789449.1"/>
    <property type="molecule type" value="Genomic_DNA"/>
</dbReference>
<dbReference type="InterPro" id="IPR013103">
    <property type="entry name" value="RVT_2"/>
</dbReference>
<dbReference type="AlphaFoldDB" id="A0A9P1D0N5"/>
<dbReference type="Pfam" id="PF07727">
    <property type="entry name" value="RVT_2"/>
    <property type="match status" value="1"/>
</dbReference>
<dbReference type="GO" id="GO:0015074">
    <property type="term" value="P:DNA integration"/>
    <property type="evidence" value="ECO:0007669"/>
    <property type="project" value="InterPro"/>
</dbReference>
<comment type="caution">
    <text evidence="3">The sequence shown here is derived from an EMBL/GenBank/DDBJ whole genome shotgun (WGS) entry which is preliminary data.</text>
</comment>
<dbReference type="CDD" id="cd22744">
    <property type="entry name" value="OTU"/>
    <property type="match status" value="1"/>
</dbReference>
<sequence length="1012" mass="114361">MPWRRTRRRPSARRDFARRVCRAILWDKVTPLMFKELRGDKRESYQVVRRPKECTCDCVRHPKSRLSCNLCEYGAEMVEGLSMVGNDMDVDAEESLTEEKKDRCLKQIAMLHRNTGHGPLEHLVRALEARGTGARVVALAKGYECAVCKELGRQVPRPRATLEPLPPKWATIQADVAYWVHPKTGERCQFAIIIDEGCRFRVGKMMVKGSGGVNGEQSINCYRENWKPAFGKPRKLRADPGGPWRSNRVDEYFMGEQVELDTIPAEAHWGFSHVERAIQCTKHIMNKLAMGDHNLSAEEALSEAIRIENEREVVRGFSPAQHALGRAADEHGRITPSGALEVPPVLVDDPQGEFGRTMEVMREAEKAMTDYVYNDRLRRAQNTRPHQVQNYQPGDLVFVWRIQNNNGNRGHRRGGFTGPCRILATETRETPEGVLYPSSVVWLVRGYRLLKADTRQLRHATHREECVEQLASPVDLPWTMTKLTEELGGRQYEDVSNEIPEAMEMEAARDEERAAPPRRRSVEVSERHMDAEELSQMKQAKHEEVKKFVAADALQALPPHLQPDKQTAMRMRWVLTWKKDEQGCRAAKARCVILGHQDPNSEHRQTMAPTMSRTTRQLILCLAAGLKMRVAKGDVSGAFLQGREYQHDAYVIPTDEICEAMSIPYGSITKLKKACYGLVDAPLEWFLTVSDFLQSIGFERCVSDPCCFKYVDSKQGLIGLISGHVDDFLFCGRDGCEVWERLCQQIKEKFKWGTWEYDSFTQCGVKIEQESDGGFLLSQTQYIEEIREIPISAERRREPKAPTSDLEKTRIRAALGALSWVAQQSQPQLSAAVSLLLSQVTQSTVSTMIEINKLIYRTKCNRKHVLRIHGGLSMNDFLVAGWADAAAQNRPDGKSTAGVVVTVQDHIRKNSGMYSPFWCPDTDADENTEGGVVPTTFDAWVDSLTRKGQWISGLVLKAISRRCGVQIVVIELVDNEFRVDLSKKADGLAATRRGKRAERVGEAASLFWSGSL</sequence>
<evidence type="ECO:0000256" key="1">
    <source>
        <dbReference type="SAM" id="MobiDB-lite"/>
    </source>
</evidence>
<proteinExistence type="predicted"/>
<evidence type="ECO:0000313" key="4">
    <source>
        <dbReference type="EMBL" id="CAL1155512.1"/>
    </source>
</evidence>
<dbReference type="InterPro" id="IPR001584">
    <property type="entry name" value="Integrase_cat-core"/>
</dbReference>
<dbReference type="GO" id="GO:0003676">
    <property type="term" value="F:nucleic acid binding"/>
    <property type="evidence" value="ECO:0007669"/>
    <property type="project" value="InterPro"/>
</dbReference>
<evidence type="ECO:0000259" key="2">
    <source>
        <dbReference type="PROSITE" id="PS50994"/>
    </source>
</evidence>
<dbReference type="OrthoDB" id="448915at2759"/>
<dbReference type="PROSITE" id="PS50994">
    <property type="entry name" value="INTEGRASE"/>
    <property type="match status" value="1"/>
</dbReference>
<dbReference type="EMBL" id="CAMXCT010003048">
    <property type="protein sequence ID" value="CAI4002137.1"/>
    <property type="molecule type" value="Genomic_DNA"/>
</dbReference>
<dbReference type="InterPro" id="IPR012337">
    <property type="entry name" value="RNaseH-like_sf"/>
</dbReference>
<name>A0A9P1D0N5_9DINO</name>
<reference evidence="3" key="1">
    <citation type="submission" date="2022-10" db="EMBL/GenBank/DDBJ databases">
        <authorList>
            <person name="Chen Y."/>
            <person name="Dougan E. K."/>
            <person name="Chan C."/>
            <person name="Rhodes N."/>
            <person name="Thang M."/>
        </authorList>
    </citation>
    <scope>NUCLEOTIDE SEQUENCE</scope>
</reference>
<dbReference type="EMBL" id="CAMXCT020003048">
    <property type="protein sequence ID" value="CAL1155512.1"/>
    <property type="molecule type" value="Genomic_DNA"/>
</dbReference>
<dbReference type="InterPro" id="IPR036397">
    <property type="entry name" value="RNaseH_sf"/>
</dbReference>
<dbReference type="Gene3D" id="3.30.420.10">
    <property type="entry name" value="Ribonuclease H-like superfamily/Ribonuclease H"/>
    <property type="match status" value="1"/>
</dbReference>
<dbReference type="SUPFAM" id="SSF53098">
    <property type="entry name" value="Ribonuclease H-like"/>
    <property type="match status" value="1"/>
</dbReference>
<keyword evidence="5" id="KW-1185">Reference proteome</keyword>
<reference evidence="4" key="2">
    <citation type="submission" date="2024-04" db="EMBL/GenBank/DDBJ databases">
        <authorList>
            <person name="Chen Y."/>
            <person name="Shah S."/>
            <person name="Dougan E. K."/>
            <person name="Thang M."/>
            <person name="Chan C."/>
        </authorList>
    </citation>
    <scope>NUCLEOTIDE SEQUENCE [LARGE SCALE GENOMIC DNA]</scope>
</reference>
<feature type="domain" description="Integrase catalytic" evidence="2">
    <location>
        <begin position="163"/>
        <end position="327"/>
    </location>
</feature>
<evidence type="ECO:0000313" key="5">
    <source>
        <dbReference type="Proteomes" id="UP001152797"/>
    </source>
</evidence>